<sequence length="127" mass="14486">MDWLGGSGNAIMKAPSGCRGRSNHCHISAVQLQEDEAGKEREVRFKRAILSDFAVVVKLWWYCSGQIERCVILSNMHEGGEKEEREGRMVVGYVECVWKQKRAVILLQVLYSHDSDTQCICRREKAV</sequence>
<dbReference type="Proteomes" id="UP000274131">
    <property type="component" value="Unassembled WGS sequence"/>
</dbReference>
<reference evidence="1 2" key="2">
    <citation type="submission" date="2018-10" db="EMBL/GenBank/DDBJ databases">
        <authorList>
            <consortium name="Pathogen Informatics"/>
        </authorList>
    </citation>
    <scope>NUCLEOTIDE SEQUENCE [LARGE SCALE GENOMIC DNA]</scope>
</reference>
<evidence type="ECO:0000313" key="2">
    <source>
        <dbReference type="Proteomes" id="UP000274131"/>
    </source>
</evidence>
<name>A0A0N4V2Q4_ENTVE</name>
<reference evidence="3" key="1">
    <citation type="submission" date="2017-02" db="UniProtKB">
        <authorList>
            <consortium name="WormBaseParasite"/>
        </authorList>
    </citation>
    <scope>IDENTIFICATION</scope>
</reference>
<dbReference type="WBParaSite" id="EVEC_0000429301-mRNA-1">
    <property type="protein sequence ID" value="EVEC_0000429301-mRNA-1"/>
    <property type="gene ID" value="EVEC_0000429301"/>
</dbReference>
<evidence type="ECO:0000313" key="3">
    <source>
        <dbReference type="WBParaSite" id="EVEC_0000429301-mRNA-1"/>
    </source>
</evidence>
<protein>
    <submittedName>
        <fullName evidence="1 3">Uncharacterized protein</fullName>
    </submittedName>
</protein>
<gene>
    <name evidence="1" type="ORF">EVEC_LOCUS4001</name>
</gene>
<organism evidence="3">
    <name type="scientific">Enterobius vermicularis</name>
    <name type="common">Human pinworm</name>
    <dbReference type="NCBI Taxonomy" id="51028"/>
    <lineage>
        <taxon>Eukaryota</taxon>
        <taxon>Metazoa</taxon>
        <taxon>Ecdysozoa</taxon>
        <taxon>Nematoda</taxon>
        <taxon>Chromadorea</taxon>
        <taxon>Rhabditida</taxon>
        <taxon>Spirurina</taxon>
        <taxon>Oxyuridomorpha</taxon>
        <taxon>Oxyuroidea</taxon>
        <taxon>Oxyuridae</taxon>
        <taxon>Enterobius</taxon>
    </lineage>
</organism>
<dbReference type="AlphaFoldDB" id="A0A0N4V2Q4"/>
<proteinExistence type="predicted"/>
<dbReference type="EMBL" id="UXUI01007736">
    <property type="protein sequence ID" value="VDD89224.1"/>
    <property type="molecule type" value="Genomic_DNA"/>
</dbReference>
<accession>A0A0N4V2Q4</accession>
<evidence type="ECO:0000313" key="1">
    <source>
        <dbReference type="EMBL" id="VDD89224.1"/>
    </source>
</evidence>
<keyword evidence="2" id="KW-1185">Reference proteome</keyword>